<reference evidence="2 3" key="1">
    <citation type="submission" date="2008-07" db="EMBL/GenBank/DDBJ databases">
        <authorList>
            <person name="El-Sayed N."/>
            <person name="Caler E."/>
            <person name="Inman J."/>
            <person name="Amedeo P."/>
            <person name="Hass B."/>
            <person name="Wortman J."/>
        </authorList>
    </citation>
    <scope>NUCLEOTIDE SEQUENCE [LARGE SCALE GENOMIC DNA]</scope>
    <source>
        <strain evidence="3">ATCC 50983 / TXsc</strain>
    </source>
</reference>
<name>C5L2R2_PERM5</name>
<proteinExistence type="predicted"/>
<dbReference type="RefSeq" id="XP_002777161.1">
    <property type="nucleotide sequence ID" value="XM_002777115.1"/>
</dbReference>
<keyword evidence="3" id="KW-1185">Reference proteome</keyword>
<dbReference type="InParanoid" id="C5L2R2"/>
<feature type="non-terminal residue" evidence="2">
    <location>
        <position position="74"/>
    </location>
</feature>
<organism evidence="3">
    <name type="scientific">Perkinsus marinus (strain ATCC 50983 / TXsc)</name>
    <dbReference type="NCBI Taxonomy" id="423536"/>
    <lineage>
        <taxon>Eukaryota</taxon>
        <taxon>Sar</taxon>
        <taxon>Alveolata</taxon>
        <taxon>Perkinsozoa</taxon>
        <taxon>Perkinsea</taxon>
        <taxon>Perkinsida</taxon>
        <taxon>Perkinsidae</taxon>
        <taxon>Perkinsus</taxon>
    </lineage>
</organism>
<dbReference type="Proteomes" id="UP000007800">
    <property type="component" value="Unassembled WGS sequence"/>
</dbReference>
<evidence type="ECO:0000313" key="3">
    <source>
        <dbReference type="Proteomes" id="UP000007800"/>
    </source>
</evidence>
<protein>
    <submittedName>
        <fullName evidence="2">Uncharacterized protein</fullName>
    </submittedName>
</protein>
<feature type="region of interest" description="Disordered" evidence="1">
    <location>
        <begin position="1"/>
        <end position="21"/>
    </location>
</feature>
<evidence type="ECO:0000256" key="1">
    <source>
        <dbReference type="SAM" id="MobiDB-lite"/>
    </source>
</evidence>
<dbReference type="GeneID" id="9064963"/>
<feature type="non-terminal residue" evidence="2">
    <location>
        <position position="1"/>
    </location>
</feature>
<dbReference type="AlphaFoldDB" id="C5L2R2"/>
<gene>
    <name evidence="2" type="ORF">Pmar_PMAR009969</name>
</gene>
<sequence length="74" mass="8363">RPPTLTRSPQPRPLAHNAREIVPDPPREIFILNLLYRTDAVAKSPPPPPRMFGPSDFIRNHLCPERRHAVPPSG</sequence>
<dbReference type="EMBL" id="GG678662">
    <property type="protein sequence ID" value="EER08977.1"/>
    <property type="molecule type" value="Genomic_DNA"/>
</dbReference>
<accession>C5L2R2</accession>
<evidence type="ECO:0000313" key="2">
    <source>
        <dbReference type="EMBL" id="EER08977.1"/>
    </source>
</evidence>